<gene>
    <name evidence="6" type="ORF">BWR60_14420</name>
</gene>
<evidence type="ECO:0000256" key="3">
    <source>
        <dbReference type="ARBA" id="ARBA00023163"/>
    </source>
</evidence>
<dbReference type="InterPro" id="IPR009057">
    <property type="entry name" value="Homeodomain-like_sf"/>
</dbReference>
<keyword evidence="1" id="KW-0805">Transcription regulation</keyword>
<keyword evidence="7" id="KW-1185">Reference proteome</keyword>
<dbReference type="Proteomes" id="UP000196655">
    <property type="component" value="Unassembled WGS sequence"/>
</dbReference>
<proteinExistence type="predicted"/>
<dbReference type="InterPro" id="IPR001647">
    <property type="entry name" value="HTH_TetR"/>
</dbReference>
<dbReference type="InterPro" id="IPR036271">
    <property type="entry name" value="Tet_transcr_reg_TetR-rel_C_sf"/>
</dbReference>
<dbReference type="PANTHER" id="PTHR47506">
    <property type="entry name" value="TRANSCRIPTIONAL REGULATORY PROTEIN"/>
    <property type="match status" value="1"/>
</dbReference>
<dbReference type="SUPFAM" id="SSF46689">
    <property type="entry name" value="Homeodomain-like"/>
    <property type="match status" value="1"/>
</dbReference>
<dbReference type="PROSITE" id="PS50977">
    <property type="entry name" value="HTH_TETR_2"/>
    <property type="match status" value="1"/>
</dbReference>
<name>A0A211ZN44_9PROT</name>
<keyword evidence="3" id="KW-0804">Transcription</keyword>
<evidence type="ECO:0000256" key="4">
    <source>
        <dbReference type="PROSITE-ProRule" id="PRU00335"/>
    </source>
</evidence>
<reference evidence="7" key="1">
    <citation type="submission" date="2017-05" db="EMBL/GenBank/DDBJ databases">
        <authorList>
            <person name="Macchi M."/>
            <person name="Festa S."/>
            <person name="Coppotelli B.M."/>
            <person name="Morelli I.S."/>
        </authorList>
    </citation>
    <scope>NUCLEOTIDE SEQUENCE [LARGE SCALE GENOMIC DNA]</scope>
    <source>
        <strain evidence="7">I</strain>
    </source>
</reference>
<feature type="DNA-binding region" description="H-T-H motif" evidence="4">
    <location>
        <begin position="42"/>
        <end position="61"/>
    </location>
</feature>
<accession>A0A211ZN44</accession>
<evidence type="ECO:0000313" key="6">
    <source>
        <dbReference type="EMBL" id="OWJ66527.1"/>
    </source>
</evidence>
<protein>
    <submittedName>
        <fullName evidence="6">TetR family transcriptional regulator</fullName>
    </submittedName>
</protein>
<comment type="caution">
    <text evidence="6">The sequence shown here is derived from an EMBL/GenBank/DDBJ whole genome shotgun (WGS) entry which is preliminary data.</text>
</comment>
<sequence>MAQSKTTREAATPDGTAPKRARDRIFAVADELFYRQGIRAVGVDAIAKEAGVAKISLYRAFPSKDDLIVAYLADRNADYWQRWDRAFARHEGDPRAQLRAMMEYLADRTTAPDYRGCPFTNDATEFPEPSHPGRRVAEENKRELRRRLLRLAEALGAPDPKTLADGLVLLVEGAYAISQTLRGRGGPGHAIVWAAEALVEAQLGRGEATPHPAG</sequence>
<dbReference type="PRINTS" id="PR00455">
    <property type="entry name" value="HTHTETR"/>
</dbReference>
<keyword evidence="2 4" id="KW-0238">DNA-binding</keyword>
<dbReference type="AlphaFoldDB" id="A0A211ZN44"/>
<feature type="domain" description="HTH tetR-type" evidence="5">
    <location>
        <begin position="19"/>
        <end position="79"/>
    </location>
</feature>
<dbReference type="Gene3D" id="1.10.357.10">
    <property type="entry name" value="Tetracycline Repressor, domain 2"/>
    <property type="match status" value="1"/>
</dbReference>
<evidence type="ECO:0000256" key="1">
    <source>
        <dbReference type="ARBA" id="ARBA00023015"/>
    </source>
</evidence>
<dbReference type="RefSeq" id="WP_088151722.1">
    <property type="nucleotide sequence ID" value="NZ_NHON01000023.1"/>
</dbReference>
<organism evidence="6 7">
    <name type="scientific">Inquilinus limosus</name>
    <dbReference type="NCBI Taxonomy" id="171674"/>
    <lineage>
        <taxon>Bacteria</taxon>
        <taxon>Pseudomonadati</taxon>
        <taxon>Pseudomonadota</taxon>
        <taxon>Alphaproteobacteria</taxon>
        <taxon>Rhodospirillales</taxon>
        <taxon>Rhodospirillaceae</taxon>
        <taxon>Inquilinus</taxon>
    </lineage>
</organism>
<dbReference type="SUPFAM" id="SSF48498">
    <property type="entry name" value="Tetracyclin repressor-like, C-terminal domain"/>
    <property type="match status" value="1"/>
</dbReference>
<dbReference type="OrthoDB" id="9787680at2"/>
<dbReference type="Pfam" id="PF00440">
    <property type="entry name" value="TetR_N"/>
    <property type="match status" value="1"/>
</dbReference>
<dbReference type="GO" id="GO:0003677">
    <property type="term" value="F:DNA binding"/>
    <property type="evidence" value="ECO:0007669"/>
    <property type="project" value="UniProtKB-UniRule"/>
</dbReference>
<evidence type="ECO:0000313" key="7">
    <source>
        <dbReference type="Proteomes" id="UP000196655"/>
    </source>
</evidence>
<evidence type="ECO:0000256" key="2">
    <source>
        <dbReference type="ARBA" id="ARBA00023125"/>
    </source>
</evidence>
<dbReference type="EMBL" id="NHON01000023">
    <property type="protein sequence ID" value="OWJ66527.1"/>
    <property type="molecule type" value="Genomic_DNA"/>
</dbReference>
<dbReference type="PANTHER" id="PTHR47506:SF1">
    <property type="entry name" value="HTH-TYPE TRANSCRIPTIONAL REGULATOR YJDC"/>
    <property type="match status" value="1"/>
</dbReference>
<evidence type="ECO:0000259" key="5">
    <source>
        <dbReference type="PROSITE" id="PS50977"/>
    </source>
</evidence>